<dbReference type="AlphaFoldDB" id="A0A9D4BBR7"/>
<name>A0A9D4BBR7_DREPO</name>
<organism evidence="1 2">
    <name type="scientific">Dreissena polymorpha</name>
    <name type="common">Zebra mussel</name>
    <name type="synonym">Mytilus polymorpha</name>
    <dbReference type="NCBI Taxonomy" id="45954"/>
    <lineage>
        <taxon>Eukaryota</taxon>
        <taxon>Metazoa</taxon>
        <taxon>Spiralia</taxon>
        <taxon>Lophotrochozoa</taxon>
        <taxon>Mollusca</taxon>
        <taxon>Bivalvia</taxon>
        <taxon>Autobranchia</taxon>
        <taxon>Heteroconchia</taxon>
        <taxon>Euheterodonta</taxon>
        <taxon>Imparidentia</taxon>
        <taxon>Neoheterodontei</taxon>
        <taxon>Myida</taxon>
        <taxon>Dreissenoidea</taxon>
        <taxon>Dreissenidae</taxon>
        <taxon>Dreissena</taxon>
    </lineage>
</organism>
<evidence type="ECO:0000313" key="1">
    <source>
        <dbReference type="EMBL" id="KAH3696651.1"/>
    </source>
</evidence>
<gene>
    <name evidence="1" type="ORF">DPMN_084127</name>
</gene>
<accession>A0A9D4BBR7</accession>
<dbReference type="EMBL" id="JAIWYP010000016">
    <property type="protein sequence ID" value="KAH3696651.1"/>
    <property type="molecule type" value="Genomic_DNA"/>
</dbReference>
<protein>
    <submittedName>
        <fullName evidence="1">Uncharacterized protein</fullName>
    </submittedName>
</protein>
<evidence type="ECO:0000313" key="2">
    <source>
        <dbReference type="Proteomes" id="UP000828390"/>
    </source>
</evidence>
<reference evidence="1" key="1">
    <citation type="journal article" date="2019" name="bioRxiv">
        <title>The Genome of the Zebra Mussel, Dreissena polymorpha: A Resource for Invasive Species Research.</title>
        <authorList>
            <person name="McCartney M.A."/>
            <person name="Auch B."/>
            <person name="Kono T."/>
            <person name="Mallez S."/>
            <person name="Zhang Y."/>
            <person name="Obille A."/>
            <person name="Becker A."/>
            <person name="Abrahante J.E."/>
            <person name="Garbe J."/>
            <person name="Badalamenti J.P."/>
            <person name="Herman A."/>
            <person name="Mangelson H."/>
            <person name="Liachko I."/>
            <person name="Sullivan S."/>
            <person name="Sone E.D."/>
            <person name="Koren S."/>
            <person name="Silverstein K.A.T."/>
            <person name="Beckman K.B."/>
            <person name="Gohl D.M."/>
        </authorList>
    </citation>
    <scope>NUCLEOTIDE SEQUENCE</scope>
    <source>
        <strain evidence="1">Duluth1</strain>
        <tissue evidence="1">Whole animal</tissue>
    </source>
</reference>
<proteinExistence type="predicted"/>
<comment type="caution">
    <text evidence="1">The sequence shown here is derived from an EMBL/GenBank/DDBJ whole genome shotgun (WGS) entry which is preliminary data.</text>
</comment>
<sequence>MVILATAKRVIMKPSDAHLTSPKSQSPLKQEMIMKGNPKMTMTRSPPTQPIIKTLMCVRSLGVDLKGINTAEFKKSPYIISTTNTTPIAI</sequence>
<dbReference type="Proteomes" id="UP000828390">
    <property type="component" value="Unassembled WGS sequence"/>
</dbReference>
<keyword evidence="2" id="KW-1185">Reference proteome</keyword>
<reference evidence="1" key="2">
    <citation type="submission" date="2020-11" db="EMBL/GenBank/DDBJ databases">
        <authorList>
            <person name="McCartney M.A."/>
            <person name="Auch B."/>
            <person name="Kono T."/>
            <person name="Mallez S."/>
            <person name="Becker A."/>
            <person name="Gohl D.M."/>
            <person name="Silverstein K.A.T."/>
            <person name="Koren S."/>
            <person name="Bechman K.B."/>
            <person name="Herman A."/>
            <person name="Abrahante J.E."/>
            <person name="Garbe J."/>
        </authorList>
    </citation>
    <scope>NUCLEOTIDE SEQUENCE</scope>
    <source>
        <strain evidence="1">Duluth1</strain>
        <tissue evidence="1">Whole animal</tissue>
    </source>
</reference>